<name>A0AC34GNS1_9BILA</name>
<accession>A0AC34GNS1</accession>
<evidence type="ECO:0000313" key="1">
    <source>
        <dbReference type="Proteomes" id="UP000887579"/>
    </source>
</evidence>
<dbReference type="WBParaSite" id="ES5_v2.g532.t1">
    <property type="protein sequence ID" value="ES5_v2.g532.t1"/>
    <property type="gene ID" value="ES5_v2.g532"/>
</dbReference>
<evidence type="ECO:0000313" key="2">
    <source>
        <dbReference type="WBParaSite" id="ES5_v2.g532.t1"/>
    </source>
</evidence>
<protein>
    <submittedName>
        <fullName evidence="2">Uncharacterized protein</fullName>
    </submittedName>
</protein>
<organism evidence="1 2">
    <name type="scientific">Panagrolaimus sp. ES5</name>
    <dbReference type="NCBI Taxonomy" id="591445"/>
    <lineage>
        <taxon>Eukaryota</taxon>
        <taxon>Metazoa</taxon>
        <taxon>Ecdysozoa</taxon>
        <taxon>Nematoda</taxon>
        <taxon>Chromadorea</taxon>
        <taxon>Rhabditida</taxon>
        <taxon>Tylenchina</taxon>
        <taxon>Panagrolaimomorpha</taxon>
        <taxon>Panagrolaimoidea</taxon>
        <taxon>Panagrolaimidae</taxon>
        <taxon>Panagrolaimus</taxon>
    </lineage>
</organism>
<reference evidence="2" key="1">
    <citation type="submission" date="2022-11" db="UniProtKB">
        <authorList>
            <consortium name="WormBaseParasite"/>
        </authorList>
    </citation>
    <scope>IDENTIFICATION</scope>
</reference>
<sequence>MNPQFDSRNGFGDGEIRGPFGFNGRRPGRQGPPQPFGPGPENEGRQFGPRQGTSFGTGNERRPMPPPFGHRDDDRQRSDDRRGRQGPPPSFGPGDEGQRGPFGPREDDRRGPFEPDGRRGRQEPPPPQPFGPSGDDDERPGPPPPFGPPDEEGRRGPFGPRDGDRWGPSEGRHGRHGPPPPPFGPGGDDDRRGPFGPRGDDRWGPFGPGSRRGRQGPPPPPFGPGGDERRGRQWPPRPWGPPGGRHHGGFPPRHGGGPWGFGGNQENEEFNQRQTSMWQIGAPNRGKDSRGFVYRLLHETNCVNANGTCLCCCGPYIPNVANKTCDDLRQLFPGIEDTADALMGIDENQDSESPPTEEPMDEISPSSELPFEEISTPQRRANTGPAGPVKIPKPDQDFK</sequence>
<dbReference type="Proteomes" id="UP000887579">
    <property type="component" value="Unplaced"/>
</dbReference>
<proteinExistence type="predicted"/>